<organism evidence="9 10">
    <name type="scientific">Kluyvera sichuanensis</name>
    <dbReference type="NCBI Taxonomy" id="2725494"/>
    <lineage>
        <taxon>Bacteria</taxon>
        <taxon>Pseudomonadati</taxon>
        <taxon>Pseudomonadota</taxon>
        <taxon>Gammaproteobacteria</taxon>
        <taxon>Enterobacterales</taxon>
        <taxon>Enterobacteriaceae</taxon>
        <taxon>Kluyvera</taxon>
    </lineage>
</organism>
<feature type="transmembrane region" description="Helical" evidence="7">
    <location>
        <begin position="90"/>
        <end position="113"/>
    </location>
</feature>
<reference evidence="9 10" key="1">
    <citation type="submission" date="2020-04" db="EMBL/GenBank/DDBJ databases">
        <title>The draft genome of Kluyvera sichuanensis strain SCKS090646.</title>
        <authorList>
            <person name="Wei L."/>
            <person name="Liu L."/>
            <person name="Feng Y."/>
            <person name="Zong Z."/>
        </authorList>
    </citation>
    <scope>NUCLEOTIDE SEQUENCE [LARGE SCALE GENOMIC DNA]</scope>
    <source>
        <strain evidence="9 10">090646</strain>
    </source>
</reference>
<keyword evidence="10" id="KW-1185">Reference proteome</keyword>
<gene>
    <name evidence="9" type="ORF">HII27_03190</name>
</gene>
<dbReference type="EMBL" id="JABBJF010000002">
    <property type="protein sequence ID" value="MBC1184715.1"/>
    <property type="molecule type" value="Genomic_DNA"/>
</dbReference>
<evidence type="ECO:0000256" key="1">
    <source>
        <dbReference type="ARBA" id="ARBA00004141"/>
    </source>
</evidence>
<feature type="transmembrane region" description="Helical" evidence="7">
    <location>
        <begin position="65"/>
        <end position="84"/>
    </location>
</feature>
<comment type="caution">
    <text evidence="9">The sequence shown here is derived from an EMBL/GenBank/DDBJ whole genome shotgun (WGS) entry which is preliminary data.</text>
</comment>
<dbReference type="PROSITE" id="PS50850">
    <property type="entry name" value="MFS"/>
    <property type="match status" value="1"/>
</dbReference>
<keyword evidence="5 7" id="KW-1133">Transmembrane helix</keyword>
<feature type="transmembrane region" description="Helical" evidence="7">
    <location>
        <begin position="360"/>
        <end position="385"/>
    </location>
</feature>
<dbReference type="InterPro" id="IPR011701">
    <property type="entry name" value="MFS"/>
</dbReference>
<comment type="subcellular location">
    <subcellularLocation>
        <location evidence="1">Membrane</location>
        <topology evidence="1">Multi-pass membrane protein</topology>
    </subcellularLocation>
</comment>
<dbReference type="Proteomes" id="UP000607331">
    <property type="component" value="Unassembled WGS sequence"/>
</dbReference>
<feature type="transmembrane region" description="Helical" evidence="7">
    <location>
        <begin position="406"/>
        <end position="428"/>
    </location>
</feature>
<evidence type="ECO:0000256" key="2">
    <source>
        <dbReference type="ARBA" id="ARBA00022448"/>
    </source>
</evidence>
<protein>
    <submittedName>
        <fullName evidence="9">MFS transporter</fullName>
    </submittedName>
</protein>
<keyword evidence="4 7" id="KW-0812">Transmembrane</keyword>
<evidence type="ECO:0000313" key="10">
    <source>
        <dbReference type="Proteomes" id="UP000607331"/>
    </source>
</evidence>
<proteinExistence type="predicted"/>
<evidence type="ECO:0000256" key="3">
    <source>
        <dbReference type="ARBA" id="ARBA00022475"/>
    </source>
</evidence>
<feature type="transmembrane region" description="Helical" evidence="7">
    <location>
        <begin position="305"/>
        <end position="323"/>
    </location>
</feature>
<evidence type="ECO:0000256" key="5">
    <source>
        <dbReference type="ARBA" id="ARBA00022989"/>
    </source>
</evidence>
<dbReference type="InterPro" id="IPR020846">
    <property type="entry name" value="MFS_dom"/>
</dbReference>
<keyword evidence="2" id="KW-0813">Transport</keyword>
<keyword evidence="6 7" id="KW-0472">Membrane</keyword>
<feature type="transmembrane region" description="Helical" evidence="7">
    <location>
        <begin position="156"/>
        <end position="174"/>
    </location>
</feature>
<evidence type="ECO:0000256" key="7">
    <source>
        <dbReference type="SAM" id="Phobius"/>
    </source>
</evidence>
<dbReference type="SUPFAM" id="SSF103473">
    <property type="entry name" value="MFS general substrate transporter"/>
    <property type="match status" value="1"/>
</dbReference>
<feature type="transmembrane region" description="Helical" evidence="7">
    <location>
        <begin position="36"/>
        <end position="53"/>
    </location>
</feature>
<dbReference type="Pfam" id="PF07690">
    <property type="entry name" value="MFS_1"/>
    <property type="match status" value="1"/>
</dbReference>
<evidence type="ECO:0000256" key="6">
    <source>
        <dbReference type="ARBA" id="ARBA00023136"/>
    </source>
</evidence>
<dbReference type="InterPro" id="IPR036259">
    <property type="entry name" value="MFS_trans_sf"/>
</dbReference>
<feature type="transmembrane region" description="Helical" evidence="7">
    <location>
        <begin position="335"/>
        <end position="354"/>
    </location>
</feature>
<feature type="domain" description="Major facilitator superfamily (MFS) profile" evidence="8">
    <location>
        <begin position="1"/>
        <end position="507"/>
    </location>
</feature>
<evidence type="ECO:0000313" key="9">
    <source>
        <dbReference type="EMBL" id="MBC1184715.1"/>
    </source>
</evidence>
<dbReference type="PANTHER" id="PTHR42718:SF9">
    <property type="entry name" value="MAJOR FACILITATOR SUPERFAMILY MULTIDRUG TRANSPORTER MFSC"/>
    <property type="match status" value="1"/>
</dbReference>
<dbReference type="Gene3D" id="1.20.1250.20">
    <property type="entry name" value="MFS general substrate transporter like domains"/>
    <property type="match status" value="2"/>
</dbReference>
<sequence>MIAIALAQVLMSFNVASLPVALSGMVNSFNVPPTDIATGIIMYSLSVAAFVMAGSKLSQRFGPVIVFRVSVLVFGGAQIFMVISQNVQTMIAAQALCGLTAAALVPSLVALIAENYKGKQQATALGSLGSARAGAGVAAFLIGGVFGTWIGWRPVFAVMIVLALITFALSFRLRKDEGDPSVQIDVIGLLLAASAIVLLSLGFNNLNGWGGLMAKPAAPFTLNGLSPAPVMIVVGFILLQGFVMWNRHIKQRGRTPLIALEVMDSPSEKAAVTVMFAVVALEAMLNFTVPLYIQIVQGRTPMATTVAMLPFNLSVFFSALLVIKLYDKFTPKQIATSGFIVCCAALVWLSWVVTNNWSEWPVMVGLIVFGMGQGALVTLVFNVLVSSSPKSLASDVGALRGTTSNLANAIGTAVAGALLVGLLSASVMKSVVASPVVTAELQAEVNLDNINFVSNERLATVLENTSATPAQVQEAMDINETSRLKALKLGILIMALISALAILPARRLPGYSPGNIPV</sequence>
<feature type="transmembrane region" description="Helical" evidence="7">
    <location>
        <begin position="133"/>
        <end position="150"/>
    </location>
</feature>
<feature type="transmembrane region" description="Helical" evidence="7">
    <location>
        <begin position="270"/>
        <end position="293"/>
    </location>
</feature>
<keyword evidence="3" id="KW-1003">Cell membrane</keyword>
<feature type="transmembrane region" description="Helical" evidence="7">
    <location>
        <begin position="186"/>
        <end position="206"/>
    </location>
</feature>
<feature type="transmembrane region" description="Helical" evidence="7">
    <location>
        <begin position="226"/>
        <end position="245"/>
    </location>
</feature>
<feature type="transmembrane region" description="Helical" evidence="7">
    <location>
        <begin position="486"/>
        <end position="505"/>
    </location>
</feature>
<name>A0ABR6RNL9_9ENTR</name>
<dbReference type="CDD" id="cd17321">
    <property type="entry name" value="MFS_MMR_MDR_like"/>
    <property type="match status" value="1"/>
</dbReference>
<dbReference type="PANTHER" id="PTHR42718">
    <property type="entry name" value="MAJOR FACILITATOR SUPERFAMILY MULTIDRUG TRANSPORTER MFSC"/>
    <property type="match status" value="1"/>
</dbReference>
<evidence type="ECO:0000256" key="4">
    <source>
        <dbReference type="ARBA" id="ARBA00022692"/>
    </source>
</evidence>
<accession>A0ABR6RNL9</accession>
<evidence type="ECO:0000259" key="8">
    <source>
        <dbReference type="PROSITE" id="PS50850"/>
    </source>
</evidence>